<evidence type="ECO:0000256" key="1">
    <source>
        <dbReference type="SAM" id="Coils"/>
    </source>
</evidence>
<feature type="compositionally biased region" description="Basic and acidic residues" evidence="2">
    <location>
        <begin position="48"/>
        <end position="57"/>
    </location>
</feature>
<keyword evidence="5 6" id="KW-1267">Proteomics identification</keyword>
<proteinExistence type="evidence at protein level"/>
<feature type="region of interest" description="Disordered" evidence="2">
    <location>
        <begin position="1"/>
        <end position="57"/>
    </location>
</feature>
<protein>
    <submittedName>
        <fullName evidence="3">G protein nucleolar 3 like</fullName>
    </submittedName>
</protein>
<organism evidence="3 4">
    <name type="scientific">Homo sapiens</name>
    <name type="common">Human</name>
    <dbReference type="NCBI Taxonomy" id="9606"/>
    <lineage>
        <taxon>Eukaryota</taxon>
        <taxon>Metazoa</taxon>
        <taxon>Chordata</taxon>
        <taxon>Craniata</taxon>
        <taxon>Vertebrata</taxon>
        <taxon>Euteleostomi</taxon>
        <taxon>Mammalia</taxon>
        <taxon>Eutheria</taxon>
        <taxon>Euarchontoglires</taxon>
        <taxon>Primates</taxon>
        <taxon>Haplorrhini</taxon>
        <taxon>Catarrhini</taxon>
        <taxon>Hominidae</taxon>
        <taxon>Homo</taxon>
    </lineage>
</organism>
<evidence type="ECO:0000313" key="4">
    <source>
        <dbReference type="Proteomes" id="UP000005640"/>
    </source>
</evidence>
<dbReference type="MassIVE" id="A0A6I8PL58"/>
<dbReference type="Ensembl" id="ENST00000674229.1">
    <property type="protein sequence ID" value="ENSP00000501385.1"/>
    <property type="gene ID" value="ENSG00000130119.18"/>
</dbReference>
<keyword evidence="4" id="KW-1185">Reference proteome</keyword>
<dbReference type="OpenTargets" id="ENSG00000130119"/>
<gene>
    <name evidence="3" type="primary">GNL3L</name>
</gene>
<dbReference type="ExpressionAtlas" id="A0A6I8PL58">
    <property type="expression patterns" value="baseline and differential"/>
</dbReference>
<sequence length="155" mass="18096">MMKLRHKNKKPGEGSKGHKKISWPYPQPAKQNGKKATSKVPSAPHFVHPNDHANREAELKKKWVEEMREKQQAAREQERQKRRTIESYCQDVLRRQEEFEHKEEVLQELNMFPQLDDEATRKAYYKEFRKACITATLSFSCPHLLVLCPAGGGIL</sequence>
<keyword evidence="1" id="KW-0175">Coiled coil</keyword>
<dbReference type="Ensembl" id="ENST00000674229.1">
    <property type="protein sequence ID" value="ENSP00000501385.1"/>
    <property type="gene ID" value="ENSG00000130119.17"/>
</dbReference>
<dbReference type="Bgee" id="ENSG00000130119">
    <property type="expression patterns" value="Expressed in nipple and 194 other cell types or tissues"/>
</dbReference>
<evidence type="ECO:0000313" key="3">
    <source>
        <dbReference type="Ensembl" id="ENSP00000501385.1"/>
    </source>
</evidence>
<reference evidence="3" key="5">
    <citation type="submission" date="2025-09" db="UniProtKB">
        <authorList>
            <consortium name="Ensembl"/>
        </authorList>
    </citation>
    <scope>IDENTIFICATION</scope>
</reference>
<evidence type="ECO:0007829" key="5">
    <source>
        <dbReference type="PeptideAtlas" id="A0A6I8PL58"/>
    </source>
</evidence>
<dbReference type="AlphaFoldDB" id="A0A6I8PL58"/>
<reference evidence="3 4" key="1">
    <citation type="journal article" date="2001" name="Nature">
        <title>Initial sequencing and analysis of the human genome.</title>
        <authorList>
            <consortium name="International Human Genome Sequencing Consortium"/>
            <person name="Lander E.S."/>
            <person name="Linton L.M."/>
            <person name="Birren B."/>
            <person name="Nusbaum C."/>
            <person name="Zody M.C."/>
            <person name="Baldwin J."/>
            <person name="Devon K."/>
            <person name="Dewar K."/>
            <person name="Doyle M."/>
            <person name="FitzHugh W."/>
            <person name="Funke R."/>
            <person name="Gage D."/>
            <person name="Harris K."/>
            <person name="Heaford A."/>
            <person name="Howland J."/>
            <person name="Kann L."/>
            <person name="Lehoczky J."/>
            <person name="LeVine R."/>
            <person name="McEwan P."/>
            <person name="McKernan K."/>
            <person name="Meldrim J."/>
            <person name="Mesirov J.P."/>
            <person name="Miranda C."/>
            <person name="Morris W."/>
            <person name="Naylor J."/>
            <person name="Raymond C."/>
            <person name="Rosetti M."/>
            <person name="Santos R."/>
            <person name="Sheridan A."/>
            <person name="Sougnez C."/>
            <person name="Stange-Thomann N."/>
            <person name="Stojanovic N."/>
            <person name="Subramanian A."/>
            <person name="Wyman D."/>
            <person name="Rogers J."/>
            <person name="Sulston J."/>
            <person name="Ainscough R."/>
            <person name="Beck S."/>
            <person name="Bentley D."/>
            <person name="Burton J."/>
            <person name="Clee C."/>
            <person name="Carter N."/>
            <person name="Coulson A."/>
            <person name="Deadman R."/>
            <person name="Deloukas P."/>
            <person name="Dunham A."/>
            <person name="Dunham I."/>
            <person name="Durbin R."/>
            <person name="French L."/>
            <person name="Grafham D."/>
            <person name="Gregory S."/>
            <person name="Hubbard T."/>
            <person name="Humphray S."/>
            <person name="Hunt A."/>
            <person name="Jones M."/>
            <person name="Lloyd C."/>
            <person name="McMurray A."/>
            <person name="Matthews L."/>
            <person name="Mercer S."/>
            <person name="Milne S."/>
            <person name="Mullikin J.C."/>
            <person name="Mungall A."/>
            <person name="Plumb R."/>
            <person name="Ross M."/>
            <person name="Shownkeen R."/>
            <person name="Sims S."/>
            <person name="Waterston R.H."/>
            <person name="Wilson R.K."/>
            <person name="Hillier L.W."/>
            <person name="McPherson J.D."/>
            <person name="Marra M.A."/>
            <person name="Mardis E.R."/>
            <person name="Fulton L.A."/>
            <person name="Chinwalla A.T."/>
            <person name="Pepin K.H."/>
            <person name="Gish W.R."/>
            <person name="Chissoe S.L."/>
            <person name="Wendl M.C."/>
            <person name="Delehaunty K.D."/>
            <person name="Miner T.L."/>
            <person name="Delehaunty A."/>
            <person name="Kramer J.B."/>
            <person name="Cook L.L."/>
            <person name="Fulton R.S."/>
            <person name="Johnson D.L."/>
            <person name="Minx P.J."/>
            <person name="Clifton S.W."/>
            <person name="Hawkins T."/>
            <person name="Branscomb E."/>
            <person name="Predki P."/>
            <person name="Richardson P."/>
            <person name="Wenning S."/>
            <person name="Slezak T."/>
            <person name="Doggett N."/>
            <person name="Cheng J.F."/>
            <person name="Olsen A."/>
            <person name="Lucas S."/>
            <person name="Elkin C."/>
            <person name="Uberbacher E."/>
            <person name="Frazier M."/>
            <person name="Gibbs R.A."/>
            <person name="Muzny D.M."/>
            <person name="Scherer S.E."/>
            <person name="Bouck J.B."/>
            <person name="Sodergren E.J."/>
            <person name="Worley K.C."/>
            <person name="Rives C.M."/>
            <person name="Gorrell J.H."/>
            <person name="Metzker M.L."/>
            <person name="Naylor S.L."/>
            <person name="Kucherlapati R.S."/>
            <person name="Nelson D.L."/>
            <person name="Weinstock G.M."/>
            <person name="Sakaki Y."/>
            <person name="Fujiyama A."/>
            <person name="Hattori M."/>
            <person name="Yada T."/>
            <person name="Toyoda A."/>
            <person name="Itoh T."/>
            <person name="Kawagoe C."/>
            <person name="Watanabe H."/>
            <person name="Totoki Y."/>
            <person name="Taylor T."/>
            <person name="Weissenbach J."/>
            <person name="Heilig R."/>
            <person name="Saurin W."/>
            <person name="Artiguenave F."/>
            <person name="Brottier P."/>
            <person name="Bruls T."/>
            <person name="Pelletier E."/>
            <person name="Robert C."/>
            <person name="Wincker P."/>
            <person name="Smith D.R."/>
            <person name="Doucette-Stamm L."/>
            <person name="Rubenfield M."/>
            <person name="Weinstock K."/>
            <person name="Lee H.M."/>
            <person name="Dubois J."/>
            <person name="Rosenthal A."/>
            <person name="Platzer M."/>
            <person name="Nyakatura G."/>
            <person name="Taudien S."/>
            <person name="Rump A."/>
            <person name="Yang H."/>
            <person name="Yu J."/>
            <person name="Wang J."/>
            <person name="Huang G."/>
            <person name="Gu J."/>
            <person name="Hood L."/>
            <person name="Rowen L."/>
            <person name="Madan A."/>
            <person name="Qin S."/>
            <person name="Davis R.W."/>
            <person name="Federspiel N.A."/>
            <person name="Abola A.P."/>
            <person name="Proctor M.J."/>
            <person name="Myers R.M."/>
            <person name="Schmutz J."/>
            <person name="Dickson M."/>
            <person name="Grimwood J."/>
            <person name="Cox D.R."/>
            <person name="Olson M.V."/>
            <person name="Kaul R."/>
            <person name="Raymond C."/>
            <person name="Shimizu N."/>
            <person name="Kawasaki K."/>
            <person name="Minoshima S."/>
            <person name="Evans G.A."/>
            <person name="Athanasiou M."/>
            <person name="Schultz R."/>
            <person name="Roe B.A."/>
            <person name="Chen F."/>
            <person name="Pan H."/>
            <person name="Ramser J."/>
            <person name="Lehrach H."/>
            <person name="Reinhardt R."/>
            <person name="McCombie W.R."/>
            <person name="de la Bastide M."/>
            <person name="Dedhia N."/>
            <person name="Blocker H."/>
            <person name="Hornischer K."/>
            <person name="Nordsiek G."/>
            <person name="Agarwala R."/>
            <person name="Aravind L."/>
            <person name="Bailey J.A."/>
            <person name="Bateman A."/>
            <person name="Batzoglou S."/>
            <person name="Birney E."/>
            <person name="Bork P."/>
            <person name="Brown D.G."/>
            <person name="Burge C.B."/>
            <person name="Cerutti L."/>
            <person name="Chen H.C."/>
            <person name="Church D."/>
            <person name="Clamp M."/>
            <person name="Copley R.R."/>
            <person name="Doerks T."/>
            <person name="Eddy S.R."/>
            <person name="Eichler E.E."/>
            <person name="Furey T.S."/>
            <person name="Galagan J."/>
            <person name="Gilbert J.G."/>
            <person name="Harmon C."/>
            <person name="Hayashizaki Y."/>
            <person name="Haussler D."/>
            <person name="Hermjakob H."/>
            <person name="Hokamp K."/>
            <person name="Jang W."/>
            <person name="Johnson L.S."/>
            <person name="Jones T.A."/>
            <person name="Kasif S."/>
            <person name="Kaspryzk A."/>
            <person name="Kennedy S."/>
            <person name="Kent W.J."/>
            <person name="Kitts P."/>
            <person name="Koonin E.V."/>
            <person name="Korf I."/>
            <person name="Kulp D."/>
            <person name="Lancet D."/>
            <person name="Lowe T.M."/>
            <person name="McLysaght A."/>
            <person name="Mikkelsen T."/>
            <person name="Moran J.V."/>
            <person name="Mulder N."/>
            <person name="Pollara V.J."/>
            <person name="Ponting C.P."/>
            <person name="Schuler G."/>
            <person name="Schultz J."/>
            <person name="Slater G."/>
            <person name="Smit A.F."/>
            <person name="Stupka E."/>
            <person name="Szustakowski J."/>
            <person name="Thierry-Mieg D."/>
            <person name="Thierry-Mieg J."/>
            <person name="Wagner L."/>
            <person name="Wallis J."/>
            <person name="Wheeler R."/>
            <person name="Williams A."/>
            <person name="Wolf Y.I."/>
            <person name="Wolfe K.H."/>
            <person name="Yang S.P."/>
            <person name="Yeh R.F."/>
            <person name="Collins F."/>
            <person name="Guyer M.S."/>
            <person name="Peterson J."/>
            <person name="Felsenfeld A."/>
            <person name="Wetterstrand K.A."/>
            <person name="Patrinos A."/>
            <person name="Morgan M.J."/>
            <person name="de Jong P."/>
            <person name="Catanese J.J."/>
            <person name="Osoegawa K."/>
            <person name="Shizuya H."/>
            <person name="Choi S."/>
            <person name="Chen Y.J."/>
        </authorList>
    </citation>
    <scope>NUCLEOTIDE SEQUENCE [LARGE SCALE GENOMIC DNA]</scope>
</reference>
<reference evidence="3 4" key="3">
    <citation type="journal article" date="2005" name="Nature">
        <title>The DNA sequence of the human X chromosome.</title>
        <authorList>
            <person name="Ross M.T."/>
            <person name="Grafham D.V."/>
            <person name="Coffey A.J."/>
            <person name="Scherer S."/>
            <person name="McLay K."/>
            <person name="Muzny D."/>
            <person name="Platzer M."/>
            <person name="Howell G.R."/>
            <person name="Burrows C."/>
            <person name="Bird C.P."/>
            <person name="Frankish A."/>
            <person name="Lovell F.L."/>
            <person name="Howe K.L."/>
            <person name="Ashurst J.L."/>
            <person name="Fulton R.S."/>
            <person name="Sudbrak R."/>
            <person name="Wen G."/>
            <person name="Jones M.C."/>
            <person name="Hurles M.E."/>
            <person name="Andrews T.D."/>
            <person name="Scott C.E."/>
            <person name="Searle S."/>
            <person name="Ramser J."/>
            <person name="Whittaker A."/>
            <person name="Deadman R."/>
            <person name="Carter N.P."/>
            <person name="Hunt S.E."/>
            <person name="Chen R."/>
            <person name="Cree A."/>
            <person name="Gunaratne P."/>
            <person name="Havlak P."/>
            <person name="Hodgson A."/>
            <person name="Metzker M.L."/>
            <person name="Richards S."/>
            <person name="Scott G."/>
            <person name="Steffen D."/>
            <person name="Sodergren E."/>
            <person name="Wheeler D.A."/>
            <person name="Worley K.C."/>
            <person name="Ainscough R."/>
            <person name="Ambrose K.D."/>
            <person name="Ansari-Lari M.A."/>
            <person name="Aradhya S."/>
            <person name="Ashwell R.I."/>
            <person name="Babbage A.K."/>
            <person name="Bagguley C.L."/>
            <person name="Ballabio A."/>
            <person name="Banerjee R."/>
            <person name="Barker G.E."/>
            <person name="Barlow K.F."/>
            <person name="Barrett I.P."/>
            <person name="Bates K.N."/>
            <person name="Beare D.M."/>
            <person name="Beasley H."/>
            <person name="Beasley O."/>
            <person name="Beck A."/>
            <person name="Bethel G."/>
            <person name="Blechschmidt K."/>
            <person name="Brady N."/>
            <person name="Bray-Allen S."/>
            <person name="Bridgeman A.M."/>
            <person name="Brown A.J."/>
            <person name="Brown M.J."/>
            <person name="Bonnin D."/>
            <person name="Bruford E.A."/>
            <person name="Buhay C."/>
            <person name="Burch P."/>
            <person name="Burford D."/>
            <person name="Burgess J."/>
            <person name="Burrill W."/>
            <person name="Burton J."/>
            <person name="Bye J.M."/>
            <person name="Carder C."/>
            <person name="Carrel L."/>
            <person name="Chako J."/>
            <person name="Chapman J.C."/>
            <person name="Chavez D."/>
            <person name="Chen E."/>
            <person name="Chen G."/>
            <person name="Chen Y."/>
            <person name="Chen Z."/>
            <person name="Chinault C."/>
            <person name="Ciccodicola A."/>
            <person name="Clark S.Y."/>
            <person name="Clarke G."/>
            <person name="Clee C.M."/>
            <person name="Clegg S."/>
            <person name="Clerc-Blankenburg K."/>
            <person name="Clifford K."/>
            <person name="Cobley V."/>
            <person name="Cole C.G."/>
            <person name="Conquer J.S."/>
            <person name="Corby N."/>
            <person name="Connor R.E."/>
            <person name="David R."/>
            <person name="Davies J."/>
            <person name="Davis C."/>
            <person name="Davis J."/>
            <person name="Delgado O."/>
            <person name="Deshazo D."/>
            <person name="Dhami P."/>
            <person name="Ding Y."/>
            <person name="Dinh H."/>
            <person name="Dodsworth S."/>
            <person name="Draper H."/>
            <person name="Dugan-Rocha S."/>
            <person name="Dunham A."/>
            <person name="Dunn M."/>
            <person name="Durbin K.J."/>
            <person name="Dutta I."/>
            <person name="Eades T."/>
            <person name="Ellwood M."/>
            <person name="Emery-Cohen A."/>
            <person name="Errington H."/>
            <person name="Evans K.L."/>
            <person name="Faulkner L."/>
            <person name="Francis F."/>
            <person name="Frankland J."/>
            <person name="Fraser A.E."/>
            <person name="Galgoczy P."/>
            <person name="Gilbert J."/>
            <person name="Gill R."/>
            <person name="Glockner G."/>
            <person name="Gregory S.G."/>
            <person name="Gribble S."/>
            <person name="Griffiths C."/>
            <person name="Grocock R."/>
            <person name="Gu Y."/>
            <person name="Gwilliam R."/>
            <person name="Hamilton C."/>
            <person name="Hart E.A."/>
            <person name="Hawes A."/>
            <person name="Heath P.D."/>
            <person name="Heitmann K."/>
            <person name="Hennig S."/>
            <person name="Hernandez J."/>
            <person name="Hinzmann B."/>
            <person name="Ho S."/>
            <person name="Hoffs M."/>
            <person name="Howden P.J."/>
            <person name="Huckle E.J."/>
            <person name="Hume J."/>
            <person name="Hunt P.J."/>
            <person name="Hunt A.R."/>
            <person name="Isherwood J."/>
            <person name="Jacob L."/>
            <person name="Johnson D."/>
            <person name="Jones S."/>
            <person name="de Jong P.J."/>
            <person name="Joseph S.S."/>
            <person name="Keenan S."/>
            <person name="Kelly S."/>
            <person name="Kershaw J.K."/>
            <person name="Khan Z."/>
            <person name="Kioschis P."/>
            <person name="Klages S."/>
            <person name="Knights A.J."/>
            <person name="Kosiura A."/>
            <person name="Kovar-Smith C."/>
            <person name="Laird G.K."/>
            <person name="Langford C."/>
            <person name="Lawlor S."/>
            <person name="Leversha M."/>
            <person name="Lewis L."/>
            <person name="Liu W."/>
            <person name="Lloyd C."/>
            <person name="Lloyd D.M."/>
            <person name="Loulseged H."/>
            <person name="Loveland J.E."/>
            <person name="Lovell J.D."/>
            <person name="Lozado R."/>
            <person name="Lu J."/>
            <person name="Lyne R."/>
            <person name="Ma J."/>
            <person name="Maheshwari M."/>
            <person name="Matthews L.H."/>
            <person name="McDowall J."/>
            <person name="McLaren S."/>
            <person name="McMurray A."/>
            <person name="Meidl P."/>
            <person name="Meitinger T."/>
            <person name="Milne S."/>
            <person name="Miner G."/>
            <person name="Mistry S.L."/>
            <person name="Morgan M."/>
            <person name="Morris S."/>
            <person name="Muller I."/>
            <person name="Mullikin J.C."/>
            <person name="Nguyen N."/>
            <person name="Nordsiek G."/>
            <person name="Nyakatura G."/>
            <person name="O'Dell C.N."/>
            <person name="Okwuonu G."/>
            <person name="Palmer S."/>
            <person name="Pandian R."/>
            <person name="Parker D."/>
            <person name="Parrish J."/>
            <person name="Pasternak S."/>
            <person name="Patel D."/>
            <person name="Pearce A.V."/>
            <person name="Pearson D.M."/>
            <person name="Pelan S.E."/>
            <person name="Perez L."/>
            <person name="Porter K.M."/>
            <person name="Ramsey Y."/>
            <person name="Reichwald K."/>
            <person name="Rhodes S."/>
            <person name="Ridler K.A."/>
            <person name="Schlessinger D."/>
            <person name="Schueler M.G."/>
            <person name="Sehra H.K."/>
            <person name="Shaw-Smith C."/>
            <person name="Shen H."/>
            <person name="Sheridan E.M."/>
            <person name="Shownkeen R."/>
            <person name="Skuce C.D."/>
            <person name="Smith M.L."/>
            <person name="Sotheran E.C."/>
            <person name="Steingruber H.E."/>
            <person name="Steward C.A."/>
            <person name="Storey R."/>
            <person name="Swann R.M."/>
            <person name="Swarbreck D."/>
            <person name="Tabor P.E."/>
            <person name="Taudien S."/>
            <person name="Taylor T."/>
            <person name="Teague B."/>
            <person name="Thomas K."/>
            <person name="Thorpe A."/>
            <person name="Timms K."/>
            <person name="Tracey A."/>
            <person name="Trevanion S."/>
            <person name="Tromans A.C."/>
            <person name="d'Urso M."/>
            <person name="Verduzco D."/>
            <person name="Villasana D."/>
            <person name="Waldron L."/>
            <person name="Wall M."/>
            <person name="Wang Q."/>
            <person name="Warren J."/>
            <person name="Warry G.L."/>
            <person name="Wei X."/>
            <person name="West A."/>
            <person name="Whitehead S.L."/>
            <person name="Whiteley M.N."/>
            <person name="Wilkinson J.E."/>
            <person name="Willey D.L."/>
            <person name="Williams G."/>
            <person name="Williams L."/>
            <person name="Williamson A."/>
            <person name="Williamson H."/>
            <person name="Wilming L."/>
            <person name="Woodmansey R.L."/>
            <person name="Wray P.W."/>
            <person name="Yen J."/>
            <person name="Zhang J."/>
            <person name="Zhou J."/>
            <person name="Zoghbi H."/>
            <person name="Zorilla S."/>
            <person name="Buck D."/>
            <person name="Reinhardt R."/>
            <person name="Poustka A."/>
            <person name="Rosenthal A."/>
            <person name="Lehrach H."/>
            <person name="Meindl A."/>
            <person name="Minx P.J."/>
            <person name="Hillier L.W."/>
            <person name="Willard H.F."/>
            <person name="Wilson R.K."/>
            <person name="Waterston R.H."/>
            <person name="Rice C.M."/>
            <person name="Vaudin M."/>
            <person name="Coulson A."/>
            <person name="Nelson D.L."/>
            <person name="Weinstock G."/>
            <person name="Sulston J.E."/>
            <person name="Durbin R."/>
            <person name="Hubbard T."/>
            <person name="Gibbs R.A."/>
            <person name="Beck S."/>
            <person name="Rogers J."/>
            <person name="Bentley D.R."/>
        </authorList>
    </citation>
    <scope>NUCLEOTIDE SEQUENCE [LARGE SCALE GENOMIC DNA]</scope>
</reference>
<dbReference type="EMBL" id="AL391139">
    <property type="status" value="NOT_ANNOTATED_CDS"/>
    <property type="molecule type" value="Genomic_DNA"/>
</dbReference>
<evidence type="ECO:0000256" key="2">
    <source>
        <dbReference type="SAM" id="MobiDB-lite"/>
    </source>
</evidence>
<dbReference type="OrthoDB" id="444945at2759"/>
<name>A0A6I8PL58_HUMAN</name>
<dbReference type="HGNC" id="HGNC:25553">
    <property type="gene designation" value="GNL3L"/>
</dbReference>
<dbReference type="Proteomes" id="UP000005640">
    <property type="component" value="Chromosome X"/>
</dbReference>
<evidence type="ECO:0007829" key="6">
    <source>
        <dbReference type="ProteomicsDB" id="A0A6I8PL58"/>
    </source>
</evidence>
<accession>A0A6I8PL58</accession>
<dbReference type="SMR" id="A0A6I8PL58"/>
<dbReference type="GeneTree" id="ENSGT00940000155877"/>
<feature type="coiled-coil region" evidence="1">
    <location>
        <begin position="60"/>
        <end position="87"/>
    </location>
</feature>
<reference evidence="3" key="4">
    <citation type="submission" date="2025-08" db="UniProtKB">
        <authorList>
            <consortium name="Ensembl"/>
        </authorList>
    </citation>
    <scope>IDENTIFICATION</scope>
</reference>
<reference evidence="3 4" key="2">
    <citation type="journal article" date="2004" name="Nature">
        <title>Finishing the euchromatic sequence of the human genome.</title>
        <authorList>
            <consortium name="International Human Genome Sequencing Consortium"/>
        </authorList>
    </citation>
    <scope>NUCLEOTIDE SEQUENCE [LARGE SCALE GENOMIC DNA]</scope>
</reference>